<dbReference type="AlphaFoldDB" id="A0A7L0Y038"/>
<dbReference type="EMBL" id="VXAW01013772">
    <property type="protein sequence ID" value="NXM09792.1"/>
    <property type="molecule type" value="Genomic_DNA"/>
</dbReference>
<keyword evidence="2" id="KW-0812">Transmembrane</keyword>
<evidence type="ECO:0000256" key="1">
    <source>
        <dbReference type="SAM" id="Coils"/>
    </source>
</evidence>
<dbReference type="Gene3D" id="1.10.287.210">
    <property type="match status" value="1"/>
</dbReference>
<feature type="non-terminal residue" evidence="3">
    <location>
        <position position="1"/>
    </location>
</feature>
<keyword evidence="1" id="KW-0175">Coiled coil</keyword>
<protein>
    <submittedName>
        <fullName evidence="3">ENV1 protein</fullName>
    </submittedName>
</protein>
<gene>
    <name evidence="3" type="primary">Env1_8</name>
    <name evidence="3" type="ORF">TYRSAV_R15512</name>
</gene>
<dbReference type="InterPro" id="IPR018154">
    <property type="entry name" value="TLV/ENV_coat_polyprotein"/>
</dbReference>
<keyword evidence="2" id="KW-0472">Membrane</keyword>
<dbReference type="SUPFAM" id="SSF58069">
    <property type="entry name" value="Virus ectodomain"/>
    <property type="match status" value="1"/>
</dbReference>
<organism evidence="3 4">
    <name type="scientific">Tyrannus savana</name>
    <name type="common">Fork-tailed flycatcher</name>
    <name type="synonym">Muscivora tyrannus</name>
    <dbReference type="NCBI Taxonomy" id="137541"/>
    <lineage>
        <taxon>Eukaryota</taxon>
        <taxon>Metazoa</taxon>
        <taxon>Chordata</taxon>
        <taxon>Craniata</taxon>
        <taxon>Vertebrata</taxon>
        <taxon>Euteleostomi</taxon>
        <taxon>Archelosauria</taxon>
        <taxon>Archosauria</taxon>
        <taxon>Dinosauria</taxon>
        <taxon>Saurischia</taxon>
        <taxon>Theropoda</taxon>
        <taxon>Coelurosauria</taxon>
        <taxon>Aves</taxon>
        <taxon>Neognathae</taxon>
        <taxon>Neoaves</taxon>
        <taxon>Telluraves</taxon>
        <taxon>Australaves</taxon>
        <taxon>Passeriformes</taxon>
        <taxon>Tyrannidae</taxon>
        <taxon>Tyrannus</taxon>
    </lineage>
</organism>
<feature type="non-terminal residue" evidence="3">
    <location>
        <position position="244"/>
    </location>
</feature>
<name>A0A7L0Y038_TYRSA</name>
<dbReference type="Pfam" id="PF00429">
    <property type="entry name" value="TLV_coat"/>
    <property type="match status" value="1"/>
</dbReference>
<dbReference type="CDD" id="cd09851">
    <property type="entry name" value="HTLV-1-like_HR1-HR2"/>
    <property type="match status" value="1"/>
</dbReference>
<dbReference type="Proteomes" id="UP000537779">
    <property type="component" value="Unassembled WGS sequence"/>
</dbReference>
<evidence type="ECO:0000313" key="4">
    <source>
        <dbReference type="Proteomes" id="UP000537779"/>
    </source>
</evidence>
<keyword evidence="2" id="KW-1133">Transmembrane helix</keyword>
<dbReference type="PANTHER" id="PTHR10424:SF82">
    <property type="entry name" value="ENVELOPE GLYCOPROTEIN-RELATED"/>
    <property type="match status" value="1"/>
</dbReference>
<evidence type="ECO:0000313" key="3">
    <source>
        <dbReference type="EMBL" id="NXM09792.1"/>
    </source>
</evidence>
<feature type="transmembrane region" description="Helical" evidence="2">
    <location>
        <begin position="87"/>
        <end position="111"/>
    </location>
</feature>
<comment type="caution">
    <text evidence="3">The sequence shown here is derived from an EMBL/GenBank/DDBJ whole genome shotgun (WGS) entry which is preliminary data.</text>
</comment>
<proteinExistence type="predicted"/>
<accession>A0A7L0Y038</accession>
<evidence type="ECO:0000256" key="2">
    <source>
        <dbReference type="SAM" id="Phobius"/>
    </source>
</evidence>
<reference evidence="3 4" key="1">
    <citation type="submission" date="2019-09" db="EMBL/GenBank/DDBJ databases">
        <title>Bird 10,000 Genomes (B10K) Project - Family phase.</title>
        <authorList>
            <person name="Zhang G."/>
        </authorList>
    </citation>
    <scope>NUCLEOTIDE SEQUENCE [LARGE SCALE GENOMIC DNA]</scope>
    <source>
        <strain evidence="3">B10K-DU-001-37</strain>
        <tissue evidence="3">Muscle</tissue>
    </source>
</reference>
<feature type="transmembrane region" description="Helical" evidence="2">
    <location>
        <begin position="218"/>
        <end position="239"/>
    </location>
</feature>
<dbReference type="PANTHER" id="PTHR10424">
    <property type="entry name" value="VIRAL ENVELOPE PROTEIN"/>
    <property type="match status" value="1"/>
</dbReference>
<sequence>KQHLCEIIEKDPKSQDKTSNWLLPANNAKWLCSQTGITPCVSLKIFNELTEYCVQVIIIPRLIYHPENYVYEYQTTKTYHLQKREPVTALTVAALMAIGAAGAGTDIASLIQQNQKFQSLREAVDEDLAKIEKSMTALEKSIKSLSEVVLQNRQGLDLMFLQQGGLCAALHEECCVFADYTGIVRDTMSKLREGLEKRQKEREMRQRWYESMINYSSWFTPLISTIVGPVILLLIALIFRPCII</sequence>
<keyword evidence="4" id="KW-1185">Reference proteome</keyword>
<feature type="coiled-coil region" evidence="1">
    <location>
        <begin position="121"/>
        <end position="148"/>
    </location>
</feature>